<keyword evidence="4" id="KW-0804">Transcription</keyword>
<dbReference type="SUPFAM" id="SSF88946">
    <property type="entry name" value="Sigma2 domain of RNA polymerase sigma factors"/>
    <property type="match status" value="1"/>
</dbReference>
<evidence type="ECO:0000256" key="1">
    <source>
        <dbReference type="ARBA" id="ARBA00023015"/>
    </source>
</evidence>
<reference evidence="6 7" key="1">
    <citation type="submission" date="2023-01" db="EMBL/GenBank/DDBJ databases">
        <title>Novel diversity within Roseofilum (Cyanobacteria; Desertifilaceae) from marine benthic mats with descriptions of four novel species.</title>
        <authorList>
            <person name="Wang Y."/>
            <person name="Berthold D.E."/>
            <person name="Hu J."/>
            <person name="Lefler F.W."/>
            <person name="Laughinghouse H.D. IV."/>
        </authorList>
    </citation>
    <scope>NUCLEOTIDE SEQUENCE [LARGE SCALE GENOMIC DNA]</scope>
    <source>
        <strain evidence="6 7">BLCC-M114</strain>
    </source>
</reference>
<dbReference type="PANTHER" id="PTHR43133:SF8">
    <property type="entry name" value="RNA POLYMERASE SIGMA FACTOR HI_1459-RELATED"/>
    <property type="match status" value="1"/>
</dbReference>
<dbReference type="InterPro" id="IPR013325">
    <property type="entry name" value="RNA_pol_sigma_r2"/>
</dbReference>
<evidence type="ECO:0000313" key="7">
    <source>
        <dbReference type="Proteomes" id="UP001235849"/>
    </source>
</evidence>
<dbReference type="InterPro" id="IPR007627">
    <property type="entry name" value="RNA_pol_sigma70_r2"/>
</dbReference>
<dbReference type="Pfam" id="PF04542">
    <property type="entry name" value="Sigma70_r2"/>
    <property type="match status" value="1"/>
</dbReference>
<feature type="domain" description="RNA polymerase sigma-70 region 2" evidence="5">
    <location>
        <begin position="101"/>
        <end position="165"/>
    </location>
</feature>
<dbReference type="EMBL" id="JAQOSO010000092">
    <property type="protein sequence ID" value="MDJ1175969.1"/>
    <property type="molecule type" value="Genomic_DNA"/>
</dbReference>
<keyword evidence="3" id="KW-0238">DNA-binding</keyword>
<evidence type="ECO:0000256" key="3">
    <source>
        <dbReference type="ARBA" id="ARBA00023125"/>
    </source>
</evidence>
<accession>A0ABT7BBI3</accession>
<keyword evidence="1" id="KW-0805">Transcription regulation</keyword>
<evidence type="ECO:0000259" key="5">
    <source>
        <dbReference type="Pfam" id="PF04542"/>
    </source>
</evidence>
<dbReference type="Gene3D" id="1.10.1740.10">
    <property type="match status" value="1"/>
</dbReference>
<keyword evidence="2" id="KW-0731">Sigma factor</keyword>
<organism evidence="6 7">
    <name type="scientific">Roseofilum capinflatum BLCC-M114</name>
    <dbReference type="NCBI Taxonomy" id="3022440"/>
    <lineage>
        <taxon>Bacteria</taxon>
        <taxon>Bacillati</taxon>
        <taxon>Cyanobacteriota</taxon>
        <taxon>Cyanophyceae</taxon>
        <taxon>Desertifilales</taxon>
        <taxon>Desertifilaceae</taxon>
        <taxon>Roseofilum</taxon>
        <taxon>Roseofilum capinflatum</taxon>
    </lineage>
</organism>
<evidence type="ECO:0000256" key="4">
    <source>
        <dbReference type="ARBA" id="ARBA00023163"/>
    </source>
</evidence>
<dbReference type="PANTHER" id="PTHR43133">
    <property type="entry name" value="RNA POLYMERASE ECF-TYPE SIGMA FACTO"/>
    <property type="match status" value="1"/>
</dbReference>
<name>A0ABT7BBI3_9CYAN</name>
<evidence type="ECO:0000256" key="2">
    <source>
        <dbReference type="ARBA" id="ARBA00023082"/>
    </source>
</evidence>
<evidence type="ECO:0000313" key="6">
    <source>
        <dbReference type="EMBL" id="MDJ1175969.1"/>
    </source>
</evidence>
<sequence>MSNPPVLCYRRRKGRGVENGAIACFVLHPSVSDNACLSLYYIYCLSVTPEFMNYDLDRKLKELVRQAQALKLGAEDPKYLVKRNHILTKLIRLISQSDDLRNSLRALKQRFKEDKDLVQDSLDESYASLNQAINNYEIREESAFMAWFMRIIRNRTLDKLRRKQRDQQNNISLTDMNLYGKEISDEDKKPMSNGQKLREIIATDLEKKLQYNIAKKYPVTLQQVLLLRLEGKSAREIAIYFGVQAKNPEQTAYRWINYLDEHPQKKKDFIEYISRYLDGWEEIREDYL</sequence>
<dbReference type="Proteomes" id="UP001235849">
    <property type="component" value="Unassembled WGS sequence"/>
</dbReference>
<gene>
    <name evidence="6" type="ORF">PMG25_17920</name>
</gene>
<keyword evidence="7" id="KW-1185">Reference proteome</keyword>
<comment type="caution">
    <text evidence="6">The sequence shown here is derived from an EMBL/GenBank/DDBJ whole genome shotgun (WGS) entry which is preliminary data.</text>
</comment>
<dbReference type="InterPro" id="IPR039425">
    <property type="entry name" value="RNA_pol_sigma-70-like"/>
</dbReference>
<proteinExistence type="predicted"/>
<protein>
    <submittedName>
        <fullName evidence="6">Sigma-70 family RNA polymerase sigma factor</fullName>
    </submittedName>
</protein>
<dbReference type="RefSeq" id="WP_283768255.1">
    <property type="nucleotide sequence ID" value="NZ_JAQOSO010000092.1"/>
</dbReference>